<evidence type="ECO:0000313" key="4">
    <source>
        <dbReference type="Proteomes" id="UP000629619"/>
    </source>
</evidence>
<proteinExistence type="predicted"/>
<evidence type="ECO:0000313" key="3">
    <source>
        <dbReference type="EMBL" id="GIF07389.1"/>
    </source>
</evidence>
<name>A0A919TMB9_9ACTN</name>
<evidence type="ECO:0000256" key="2">
    <source>
        <dbReference type="SAM" id="SignalP"/>
    </source>
</evidence>
<protein>
    <submittedName>
        <fullName evidence="3">Uncharacterized protein</fullName>
    </submittedName>
</protein>
<comment type="caution">
    <text evidence="3">The sequence shown here is derived from an EMBL/GenBank/DDBJ whole genome shotgun (WGS) entry which is preliminary data.</text>
</comment>
<dbReference type="Proteomes" id="UP000629619">
    <property type="component" value="Unassembled WGS sequence"/>
</dbReference>
<feature type="compositionally biased region" description="Pro residues" evidence="1">
    <location>
        <begin position="34"/>
        <end position="49"/>
    </location>
</feature>
<keyword evidence="4" id="KW-1185">Reference proteome</keyword>
<dbReference type="AlphaFoldDB" id="A0A919TMB9"/>
<dbReference type="RefSeq" id="WP_203682788.1">
    <property type="nucleotide sequence ID" value="NZ_BOMW01000048.1"/>
</dbReference>
<feature type="chain" id="PRO_5037058212" evidence="2">
    <location>
        <begin position="28"/>
        <end position="117"/>
    </location>
</feature>
<feature type="compositionally biased region" description="Basic and acidic residues" evidence="1">
    <location>
        <begin position="108"/>
        <end position="117"/>
    </location>
</feature>
<gene>
    <name evidence="3" type="ORF">Asi03nite_49270</name>
</gene>
<sequence>MPSTHLRRAAVVVAMAFLIAACGDATGDDNDDIPPGPGLSPPACPPGPMPSGLVPTAGAASGMGPGGPPGPGGPGCGPPPPGVGGGGGAGVDRLTPDEEPSALLPRGTDLRGAARGE</sequence>
<feature type="signal peptide" evidence="2">
    <location>
        <begin position="1"/>
        <end position="27"/>
    </location>
</feature>
<reference evidence="3" key="1">
    <citation type="submission" date="2021-01" db="EMBL/GenBank/DDBJ databases">
        <title>Whole genome shotgun sequence of Actinoplanes siamensis NBRC 109076.</title>
        <authorList>
            <person name="Komaki H."/>
            <person name="Tamura T."/>
        </authorList>
    </citation>
    <scope>NUCLEOTIDE SEQUENCE</scope>
    <source>
        <strain evidence="3">NBRC 109076</strain>
    </source>
</reference>
<feature type="compositionally biased region" description="Low complexity" evidence="1">
    <location>
        <begin position="50"/>
        <end position="62"/>
    </location>
</feature>
<evidence type="ECO:0000256" key="1">
    <source>
        <dbReference type="SAM" id="MobiDB-lite"/>
    </source>
</evidence>
<dbReference type="EMBL" id="BOMW01000048">
    <property type="protein sequence ID" value="GIF07389.1"/>
    <property type="molecule type" value="Genomic_DNA"/>
</dbReference>
<feature type="compositionally biased region" description="Pro residues" evidence="1">
    <location>
        <begin position="66"/>
        <end position="82"/>
    </location>
</feature>
<dbReference type="PROSITE" id="PS51257">
    <property type="entry name" value="PROKAR_LIPOPROTEIN"/>
    <property type="match status" value="1"/>
</dbReference>
<feature type="region of interest" description="Disordered" evidence="1">
    <location>
        <begin position="24"/>
        <end position="117"/>
    </location>
</feature>
<accession>A0A919TMB9</accession>
<organism evidence="3 4">
    <name type="scientific">Actinoplanes siamensis</name>
    <dbReference type="NCBI Taxonomy" id="1223317"/>
    <lineage>
        <taxon>Bacteria</taxon>
        <taxon>Bacillati</taxon>
        <taxon>Actinomycetota</taxon>
        <taxon>Actinomycetes</taxon>
        <taxon>Micromonosporales</taxon>
        <taxon>Micromonosporaceae</taxon>
        <taxon>Actinoplanes</taxon>
    </lineage>
</organism>
<keyword evidence="2" id="KW-0732">Signal</keyword>